<evidence type="ECO:0000313" key="4">
    <source>
        <dbReference type="Proteomes" id="UP000011087"/>
    </source>
</evidence>
<keyword evidence="4" id="KW-1185">Reference proteome</keyword>
<dbReference type="EMBL" id="JH993161">
    <property type="protein sequence ID" value="EKX32980.1"/>
    <property type="molecule type" value="Genomic_DNA"/>
</dbReference>
<sequence length="189" mass="20794">MSYDRASESRSPPQPRSRISRSGSVSSIAVEAAGAIDKPDHIARSRAFMAQSKSESNVFERTSSGRRSEDYVKKMEERSMKALEMISSKGIARTSSTSSRRMSTSDSTYGSIAEYESWSKSRRPSASTTTISSSSSSSSSTTTFSNKSRSGIKRRDSLKDISRGSMHVSSKGLIPEHCHAQPMYLNLRR</sequence>
<dbReference type="EnsemblProtists" id="EKX32980">
    <property type="protein sequence ID" value="EKX32980"/>
    <property type="gene ID" value="GUITHDRAFT_120811"/>
</dbReference>
<dbReference type="RefSeq" id="XP_005819960.1">
    <property type="nucleotide sequence ID" value="XM_005819903.1"/>
</dbReference>
<evidence type="ECO:0000313" key="3">
    <source>
        <dbReference type="EnsemblProtists" id="EKX32980"/>
    </source>
</evidence>
<dbReference type="KEGG" id="gtt:GUITHDRAFT_120811"/>
<name>L1IAV8_GUITC</name>
<feature type="compositionally biased region" description="Polar residues" evidence="1">
    <location>
        <begin position="51"/>
        <end position="62"/>
    </location>
</feature>
<dbReference type="HOGENOM" id="CLU_1436948_0_0_1"/>
<feature type="region of interest" description="Disordered" evidence="1">
    <location>
        <begin position="48"/>
        <end position="72"/>
    </location>
</feature>
<reference evidence="2 4" key="1">
    <citation type="journal article" date="2012" name="Nature">
        <title>Algal genomes reveal evolutionary mosaicism and the fate of nucleomorphs.</title>
        <authorList>
            <consortium name="DOE Joint Genome Institute"/>
            <person name="Curtis B.A."/>
            <person name="Tanifuji G."/>
            <person name="Burki F."/>
            <person name="Gruber A."/>
            <person name="Irimia M."/>
            <person name="Maruyama S."/>
            <person name="Arias M.C."/>
            <person name="Ball S.G."/>
            <person name="Gile G.H."/>
            <person name="Hirakawa Y."/>
            <person name="Hopkins J.F."/>
            <person name="Kuo A."/>
            <person name="Rensing S.A."/>
            <person name="Schmutz J."/>
            <person name="Symeonidi A."/>
            <person name="Elias M."/>
            <person name="Eveleigh R.J."/>
            <person name="Herman E.K."/>
            <person name="Klute M.J."/>
            <person name="Nakayama T."/>
            <person name="Obornik M."/>
            <person name="Reyes-Prieto A."/>
            <person name="Armbrust E.V."/>
            <person name="Aves S.J."/>
            <person name="Beiko R.G."/>
            <person name="Coutinho P."/>
            <person name="Dacks J.B."/>
            <person name="Durnford D.G."/>
            <person name="Fast N.M."/>
            <person name="Green B.R."/>
            <person name="Grisdale C.J."/>
            <person name="Hempel F."/>
            <person name="Henrissat B."/>
            <person name="Hoppner M.P."/>
            <person name="Ishida K."/>
            <person name="Kim E."/>
            <person name="Koreny L."/>
            <person name="Kroth P.G."/>
            <person name="Liu Y."/>
            <person name="Malik S.B."/>
            <person name="Maier U.G."/>
            <person name="McRose D."/>
            <person name="Mock T."/>
            <person name="Neilson J.A."/>
            <person name="Onodera N.T."/>
            <person name="Poole A.M."/>
            <person name="Pritham E.J."/>
            <person name="Richards T.A."/>
            <person name="Rocap G."/>
            <person name="Roy S.W."/>
            <person name="Sarai C."/>
            <person name="Schaack S."/>
            <person name="Shirato S."/>
            <person name="Slamovits C.H."/>
            <person name="Spencer D.F."/>
            <person name="Suzuki S."/>
            <person name="Worden A.Z."/>
            <person name="Zauner S."/>
            <person name="Barry K."/>
            <person name="Bell C."/>
            <person name="Bharti A.K."/>
            <person name="Crow J.A."/>
            <person name="Grimwood J."/>
            <person name="Kramer R."/>
            <person name="Lindquist E."/>
            <person name="Lucas S."/>
            <person name="Salamov A."/>
            <person name="McFadden G.I."/>
            <person name="Lane C.E."/>
            <person name="Keeling P.J."/>
            <person name="Gray M.W."/>
            <person name="Grigoriev I.V."/>
            <person name="Archibald J.M."/>
        </authorList>
    </citation>
    <scope>NUCLEOTIDE SEQUENCE</scope>
    <source>
        <strain evidence="2 4">CCMP2712</strain>
    </source>
</reference>
<feature type="compositionally biased region" description="Basic and acidic residues" evidence="1">
    <location>
        <begin position="153"/>
        <end position="162"/>
    </location>
</feature>
<organism evidence="2">
    <name type="scientific">Guillardia theta (strain CCMP2712)</name>
    <name type="common">Cryptophyte</name>
    <dbReference type="NCBI Taxonomy" id="905079"/>
    <lineage>
        <taxon>Eukaryota</taxon>
        <taxon>Cryptophyceae</taxon>
        <taxon>Pyrenomonadales</taxon>
        <taxon>Geminigeraceae</taxon>
        <taxon>Guillardia</taxon>
    </lineage>
</organism>
<reference evidence="4" key="2">
    <citation type="submission" date="2012-11" db="EMBL/GenBank/DDBJ databases">
        <authorList>
            <person name="Kuo A."/>
            <person name="Curtis B.A."/>
            <person name="Tanifuji G."/>
            <person name="Burki F."/>
            <person name="Gruber A."/>
            <person name="Irimia M."/>
            <person name="Maruyama S."/>
            <person name="Arias M.C."/>
            <person name="Ball S.G."/>
            <person name="Gile G.H."/>
            <person name="Hirakawa Y."/>
            <person name="Hopkins J.F."/>
            <person name="Rensing S.A."/>
            <person name="Schmutz J."/>
            <person name="Symeonidi A."/>
            <person name="Elias M."/>
            <person name="Eveleigh R.J."/>
            <person name="Herman E.K."/>
            <person name="Klute M.J."/>
            <person name="Nakayama T."/>
            <person name="Obornik M."/>
            <person name="Reyes-Prieto A."/>
            <person name="Armbrust E.V."/>
            <person name="Aves S.J."/>
            <person name="Beiko R.G."/>
            <person name="Coutinho P."/>
            <person name="Dacks J.B."/>
            <person name="Durnford D.G."/>
            <person name="Fast N.M."/>
            <person name="Green B.R."/>
            <person name="Grisdale C."/>
            <person name="Hempe F."/>
            <person name="Henrissat B."/>
            <person name="Hoppner M.P."/>
            <person name="Ishida K.-I."/>
            <person name="Kim E."/>
            <person name="Koreny L."/>
            <person name="Kroth P.G."/>
            <person name="Liu Y."/>
            <person name="Malik S.-B."/>
            <person name="Maier U.G."/>
            <person name="McRose D."/>
            <person name="Mock T."/>
            <person name="Neilson J.A."/>
            <person name="Onodera N.T."/>
            <person name="Poole A.M."/>
            <person name="Pritham E.J."/>
            <person name="Richards T.A."/>
            <person name="Rocap G."/>
            <person name="Roy S.W."/>
            <person name="Sarai C."/>
            <person name="Schaack S."/>
            <person name="Shirato S."/>
            <person name="Slamovits C.H."/>
            <person name="Spencer D.F."/>
            <person name="Suzuki S."/>
            <person name="Worden A.Z."/>
            <person name="Zauner S."/>
            <person name="Barry K."/>
            <person name="Bell C."/>
            <person name="Bharti A.K."/>
            <person name="Crow J.A."/>
            <person name="Grimwood J."/>
            <person name="Kramer R."/>
            <person name="Lindquist E."/>
            <person name="Lucas S."/>
            <person name="Salamov A."/>
            <person name="McFadden G.I."/>
            <person name="Lane C.E."/>
            <person name="Keeling P.J."/>
            <person name="Gray M.W."/>
            <person name="Grigoriev I.V."/>
            <person name="Archibald J.M."/>
        </authorList>
    </citation>
    <scope>NUCLEOTIDE SEQUENCE</scope>
    <source>
        <strain evidence="4">CCMP2712</strain>
    </source>
</reference>
<dbReference type="GeneID" id="17289723"/>
<dbReference type="Proteomes" id="UP000011087">
    <property type="component" value="Unassembled WGS sequence"/>
</dbReference>
<dbReference type="AlphaFoldDB" id="L1IAV8"/>
<feature type="compositionally biased region" description="Low complexity" evidence="1">
    <location>
        <begin position="16"/>
        <end position="26"/>
    </location>
</feature>
<accession>L1IAV8</accession>
<evidence type="ECO:0000256" key="1">
    <source>
        <dbReference type="SAM" id="MobiDB-lite"/>
    </source>
</evidence>
<protein>
    <submittedName>
        <fullName evidence="2 3">Uncharacterized protein</fullName>
    </submittedName>
</protein>
<proteinExistence type="predicted"/>
<feature type="compositionally biased region" description="Low complexity" evidence="1">
    <location>
        <begin position="93"/>
        <end position="108"/>
    </location>
</feature>
<gene>
    <name evidence="2" type="ORF">GUITHDRAFT_120811</name>
</gene>
<reference evidence="3" key="3">
    <citation type="submission" date="2015-06" db="UniProtKB">
        <authorList>
            <consortium name="EnsemblProtists"/>
        </authorList>
    </citation>
    <scope>IDENTIFICATION</scope>
</reference>
<evidence type="ECO:0000313" key="2">
    <source>
        <dbReference type="EMBL" id="EKX32980.1"/>
    </source>
</evidence>
<feature type="region of interest" description="Disordered" evidence="1">
    <location>
        <begin position="1"/>
        <end position="26"/>
    </location>
</feature>
<dbReference type="PaxDb" id="55529-EKX32980"/>
<feature type="compositionally biased region" description="Low complexity" evidence="1">
    <location>
        <begin position="124"/>
        <end position="149"/>
    </location>
</feature>
<feature type="region of interest" description="Disordered" evidence="1">
    <location>
        <begin position="84"/>
        <end position="174"/>
    </location>
</feature>